<accession>A0ABW0KUD4</accession>
<keyword evidence="1" id="KW-0472">Membrane</keyword>
<dbReference type="RefSeq" id="WP_377170108.1">
    <property type="nucleotide sequence ID" value="NZ_JBHSMQ010000008.1"/>
</dbReference>
<proteinExistence type="predicted"/>
<protein>
    <recommendedName>
        <fullName evidence="4">Type II secretion system protein GspG C-terminal domain-containing protein</fullName>
    </recommendedName>
</protein>
<dbReference type="Gene3D" id="3.30.700.10">
    <property type="entry name" value="Glycoprotein, Type 4 Pilin"/>
    <property type="match status" value="1"/>
</dbReference>
<dbReference type="Proteomes" id="UP001596052">
    <property type="component" value="Unassembled WGS sequence"/>
</dbReference>
<name>A0ABW0KUD4_9BACT</name>
<feature type="transmembrane region" description="Helical" evidence="1">
    <location>
        <begin position="20"/>
        <end position="41"/>
    </location>
</feature>
<sequence>MSEPTTPGHDPRSRKKKGCLWFLIFLGVIIVLILLYLPMVIVCPGIPDAPRLRSRAAIKHLQAAITAYEIDSAHFPVPESDWHGPDVSLRTRGLILPILLGRKEAKALNPKEIKFIDLPMARDHKNGLWQEGNEWVLSDPWGEPYYLILDTNDDLEIANPEFGARASDPKQAEFDLKHPQPKMLPLTTAIYSSGPDRDSKTWQDNVCSWHTR</sequence>
<gene>
    <name evidence="2" type="ORF">ACFQDI_19880</name>
</gene>
<reference evidence="3" key="1">
    <citation type="journal article" date="2019" name="Int. J. Syst. Evol. Microbiol.">
        <title>The Global Catalogue of Microorganisms (GCM) 10K type strain sequencing project: providing services to taxonomists for standard genome sequencing and annotation.</title>
        <authorList>
            <consortium name="The Broad Institute Genomics Platform"/>
            <consortium name="The Broad Institute Genome Sequencing Center for Infectious Disease"/>
            <person name="Wu L."/>
            <person name="Ma J."/>
        </authorList>
    </citation>
    <scope>NUCLEOTIDE SEQUENCE [LARGE SCALE GENOMIC DNA]</scope>
    <source>
        <strain evidence="3">CGMCC 4.1469</strain>
    </source>
</reference>
<dbReference type="EMBL" id="JBHSMQ010000008">
    <property type="protein sequence ID" value="MFC5457138.1"/>
    <property type="molecule type" value="Genomic_DNA"/>
</dbReference>
<evidence type="ECO:0000313" key="2">
    <source>
        <dbReference type="EMBL" id="MFC5457138.1"/>
    </source>
</evidence>
<keyword evidence="3" id="KW-1185">Reference proteome</keyword>
<comment type="caution">
    <text evidence="2">The sequence shown here is derived from an EMBL/GenBank/DDBJ whole genome shotgun (WGS) entry which is preliminary data.</text>
</comment>
<evidence type="ECO:0008006" key="4">
    <source>
        <dbReference type="Google" id="ProtNLM"/>
    </source>
</evidence>
<evidence type="ECO:0000256" key="1">
    <source>
        <dbReference type="SAM" id="Phobius"/>
    </source>
</evidence>
<keyword evidence="1" id="KW-0812">Transmembrane</keyword>
<evidence type="ECO:0000313" key="3">
    <source>
        <dbReference type="Proteomes" id="UP001596052"/>
    </source>
</evidence>
<keyword evidence="1" id="KW-1133">Transmembrane helix</keyword>
<organism evidence="2 3">
    <name type="scientific">Prosthecobacter fluviatilis</name>
    <dbReference type="NCBI Taxonomy" id="445931"/>
    <lineage>
        <taxon>Bacteria</taxon>
        <taxon>Pseudomonadati</taxon>
        <taxon>Verrucomicrobiota</taxon>
        <taxon>Verrucomicrobiia</taxon>
        <taxon>Verrucomicrobiales</taxon>
        <taxon>Verrucomicrobiaceae</taxon>
        <taxon>Prosthecobacter</taxon>
    </lineage>
</organism>